<sequence>MTHRFTRLVAGALLGATCATFAAGARAGAPADAGDPAVVRFDIRRFDVSGNTLLPAAAVDAAVTPFAGPQRDFGDVQRALEALEGAYRQAGYTVVTVELPEQELDQGVVRLRVVQTRIGSVKVQGNAWFDEANIRRSVPRLEAGRTPNVAAISTALNLANDNPAKKVSLKLQGSDTEGEVDATLQVTDERPWQAMLNLDNTGTGQTGRTRAGVVLQHANLWNLDHVVSLQYTTTVEHPGKVKVYGIGYHIPLYALGDALDFYGSYSNIDSGTVTAGVFDLAVSGKGAVYGARWTQNLRKRGDYQAKLLYGIDYKGFRNSIVLFGQELGNDVTVRPASIAYQGTLVRETSELAGSVTLVRNLPGGSRGKQADFTRARAGAPDDYTLLRIGASYSRVLPRDWQVRAIANGQWTDDALIPGEQFGAGGAASVRGFTEREVANDRGLGANVELYTPNLCARLNGQCRALAFYDAAWLRRVEALPGELASTAIASAGLGLRLFVARNLNLQLDYGHVVRAGATARAGADRLHLRLGMTY</sequence>
<dbReference type="AlphaFoldDB" id="A0A6I3T044"/>
<dbReference type="Pfam" id="PF08479">
    <property type="entry name" value="POTRA_2"/>
    <property type="match status" value="1"/>
</dbReference>
<evidence type="ECO:0000256" key="2">
    <source>
        <dbReference type="ARBA" id="ARBA00022692"/>
    </source>
</evidence>
<proteinExistence type="predicted"/>
<reference evidence="8 9" key="3">
    <citation type="submission" date="2019-11" db="EMBL/GenBank/DDBJ databases">
        <title>Type strains purchased from KCTC, JCM and DSMZ.</title>
        <authorList>
            <person name="Lu H."/>
        </authorList>
    </citation>
    <scope>NUCLEOTIDE SEQUENCE [LARGE SCALE GENOMIC DNA]</scope>
    <source>
        <strain evidence="8 9">KCTC 52429</strain>
    </source>
</reference>
<keyword evidence="1" id="KW-1134">Transmembrane beta strand</keyword>
<keyword evidence="4" id="KW-0732">Signal</keyword>
<dbReference type="GO" id="GO:0098046">
    <property type="term" value="C:type V protein secretion system complex"/>
    <property type="evidence" value="ECO:0007669"/>
    <property type="project" value="TreeGrafter"/>
</dbReference>
<feature type="domain" description="Haemolysin activator HlyB C-terminal" evidence="5">
    <location>
        <begin position="181"/>
        <end position="497"/>
    </location>
</feature>
<dbReference type="Proteomes" id="UP000622638">
    <property type="component" value="Unassembled WGS sequence"/>
</dbReference>
<reference evidence="7" key="1">
    <citation type="journal article" date="2014" name="Int. J. Syst. Evol. Microbiol.">
        <title>Complete genome of a new Firmicutes species belonging to the dominant human colonic microbiota ('Ruminococcus bicirculans') reveals two chromosomes and a selective capacity to utilize plant glucans.</title>
        <authorList>
            <consortium name="NISC Comparative Sequencing Program"/>
            <person name="Wegmann U."/>
            <person name="Louis P."/>
            <person name="Goesmann A."/>
            <person name="Henrissat B."/>
            <person name="Duncan S.H."/>
            <person name="Flint H.J."/>
        </authorList>
    </citation>
    <scope>NUCLEOTIDE SEQUENCE</scope>
    <source>
        <strain evidence="7">CGMCC 1.15931</strain>
    </source>
</reference>
<reference evidence="10" key="2">
    <citation type="journal article" date="2019" name="Int. J. Syst. Evol. Microbiol.">
        <title>The Global Catalogue of Microorganisms (GCM) 10K type strain sequencing project: providing services to taxonomists for standard genome sequencing and annotation.</title>
        <authorList>
            <consortium name="The Broad Institute Genomics Platform"/>
            <consortium name="The Broad Institute Genome Sequencing Center for Infectious Disease"/>
            <person name="Wu L."/>
            <person name="Ma J."/>
        </authorList>
    </citation>
    <scope>NUCLEOTIDE SEQUENCE [LARGE SCALE GENOMIC DNA]</scope>
    <source>
        <strain evidence="10">CGMCC 1.15931</strain>
    </source>
</reference>
<dbReference type="Gene3D" id="3.10.20.310">
    <property type="entry name" value="membrane protein fhac"/>
    <property type="match status" value="1"/>
</dbReference>
<comment type="caution">
    <text evidence="8">The sequence shown here is derived from an EMBL/GenBank/DDBJ whole genome shotgun (WGS) entry which is preliminary data.</text>
</comment>
<evidence type="ECO:0000313" key="9">
    <source>
        <dbReference type="Proteomes" id="UP000430634"/>
    </source>
</evidence>
<dbReference type="InterPro" id="IPR051544">
    <property type="entry name" value="TPS_OM_transporter"/>
</dbReference>
<keyword evidence="3" id="KW-0998">Cell outer membrane</keyword>
<dbReference type="PANTHER" id="PTHR34597:SF6">
    <property type="entry name" value="BLR6126 PROTEIN"/>
    <property type="match status" value="1"/>
</dbReference>
<keyword evidence="2" id="KW-0812">Transmembrane</keyword>
<dbReference type="InterPro" id="IPR013686">
    <property type="entry name" value="Polypept-transport_assoc_ShlB"/>
</dbReference>
<dbReference type="RefSeq" id="WP_155470434.1">
    <property type="nucleotide sequence ID" value="NZ_BMKG01000001.1"/>
</dbReference>
<dbReference type="Proteomes" id="UP000430634">
    <property type="component" value="Unassembled WGS sequence"/>
</dbReference>
<accession>A0A6I3T044</accession>
<evidence type="ECO:0000259" key="6">
    <source>
        <dbReference type="Pfam" id="PF08479"/>
    </source>
</evidence>
<organism evidence="8 9">
    <name type="scientific">Pseudoduganella buxea</name>
    <dbReference type="NCBI Taxonomy" id="1949069"/>
    <lineage>
        <taxon>Bacteria</taxon>
        <taxon>Pseudomonadati</taxon>
        <taxon>Pseudomonadota</taxon>
        <taxon>Betaproteobacteria</taxon>
        <taxon>Burkholderiales</taxon>
        <taxon>Oxalobacteraceae</taxon>
        <taxon>Telluria group</taxon>
        <taxon>Pseudoduganella</taxon>
    </lineage>
</organism>
<dbReference type="Pfam" id="PF03865">
    <property type="entry name" value="ShlB"/>
    <property type="match status" value="1"/>
</dbReference>
<dbReference type="GO" id="GO:0008320">
    <property type="term" value="F:protein transmembrane transporter activity"/>
    <property type="evidence" value="ECO:0007669"/>
    <property type="project" value="TreeGrafter"/>
</dbReference>
<feature type="chain" id="PRO_5026283511" evidence="4">
    <location>
        <begin position="23"/>
        <end position="534"/>
    </location>
</feature>
<dbReference type="EMBL" id="WNKZ01000022">
    <property type="protein sequence ID" value="MTV53117.1"/>
    <property type="molecule type" value="Genomic_DNA"/>
</dbReference>
<dbReference type="Gene3D" id="2.40.160.50">
    <property type="entry name" value="membrane protein fhac: a member of the omp85/tpsb transporter family"/>
    <property type="match status" value="1"/>
</dbReference>
<gene>
    <name evidence="7" type="ORF">GCM10011572_03840</name>
    <name evidence="8" type="ORF">GM672_10280</name>
</gene>
<name>A0A6I3T044_9BURK</name>
<dbReference type="EMBL" id="BMKG01000001">
    <property type="protein sequence ID" value="GGB85132.1"/>
    <property type="molecule type" value="Genomic_DNA"/>
</dbReference>
<evidence type="ECO:0000313" key="10">
    <source>
        <dbReference type="Proteomes" id="UP000622638"/>
    </source>
</evidence>
<protein>
    <submittedName>
        <fullName evidence="8">BamA/TamA family outer membrane protein</fullName>
    </submittedName>
</protein>
<dbReference type="GO" id="GO:0046819">
    <property type="term" value="P:protein secretion by the type V secretion system"/>
    <property type="evidence" value="ECO:0007669"/>
    <property type="project" value="TreeGrafter"/>
</dbReference>
<keyword evidence="1" id="KW-0472">Membrane</keyword>
<keyword evidence="10" id="KW-1185">Reference proteome</keyword>
<evidence type="ECO:0000256" key="4">
    <source>
        <dbReference type="SAM" id="SignalP"/>
    </source>
</evidence>
<reference evidence="7" key="4">
    <citation type="submission" date="2024-05" db="EMBL/GenBank/DDBJ databases">
        <authorList>
            <person name="Sun Q."/>
            <person name="Zhou Y."/>
        </authorList>
    </citation>
    <scope>NUCLEOTIDE SEQUENCE</scope>
    <source>
        <strain evidence="7">CGMCC 1.15931</strain>
    </source>
</reference>
<dbReference type="OrthoDB" id="9763372at2"/>
<evidence type="ECO:0000313" key="8">
    <source>
        <dbReference type="EMBL" id="MTV53117.1"/>
    </source>
</evidence>
<evidence type="ECO:0000259" key="5">
    <source>
        <dbReference type="Pfam" id="PF03865"/>
    </source>
</evidence>
<evidence type="ECO:0000256" key="3">
    <source>
        <dbReference type="ARBA" id="ARBA00023237"/>
    </source>
</evidence>
<dbReference type="PANTHER" id="PTHR34597">
    <property type="entry name" value="SLR1661 PROTEIN"/>
    <property type="match status" value="1"/>
</dbReference>
<evidence type="ECO:0000256" key="1">
    <source>
        <dbReference type="ARBA" id="ARBA00022452"/>
    </source>
</evidence>
<dbReference type="InterPro" id="IPR005565">
    <property type="entry name" value="Hemolysn_activator_HlyB_C"/>
</dbReference>
<feature type="signal peptide" evidence="4">
    <location>
        <begin position="1"/>
        <end position="22"/>
    </location>
</feature>
<feature type="domain" description="Polypeptide-transport-associated ShlB-type" evidence="6">
    <location>
        <begin position="41"/>
        <end position="115"/>
    </location>
</feature>
<evidence type="ECO:0000313" key="7">
    <source>
        <dbReference type="EMBL" id="GGB85132.1"/>
    </source>
</evidence>